<evidence type="ECO:0000313" key="1">
    <source>
        <dbReference type="EMBL" id="TVV76419.1"/>
    </source>
</evidence>
<sequence length="95" mass="11386">MSYRHCTVRLTPEQYVRLTDMAKREGHPPAEIIRRAVDFFFNGHKLLTESQTRHIKICEYSQVALDTIIREEHPEFHDRIVSETTRRMERLHGPR</sequence>
<evidence type="ECO:0008006" key="3">
    <source>
        <dbReference type="Google" id="ProtNLM"/>
    </source>
</evidence>
<reference evidence="1 2" key="1">
    <citation type="submission" date="2019-07" db="EMBL/GenBank/DDBJ databases">
        <title>Sphingomonas solaris sp. nov., isolated from a solar panel from Boston, Massachusetts.</title>
        <authorList>
            <person name="Tanner K."/>
            <person name="Pascual J."/>
            <person name="Mancuso C."/>
            <person name="Pereto J."/>
            <person name="Khalil A."/>
            <person name="Vilanova C."/>
        </authorList>
    </citation>
    <scope>NUCLEOTIDE SEQUENCE [LARGE SCALE GENOMIC DNA]</scope>
    <source>
        <strain evidence="1 2">R4DWN</strain>
    </source>
</reference>
<dbReference type="OrthoDB" id="7475922at2"/>
<dbReference type="EMBL" id="VNIM01000010">
    <property type="protein sequence ID" value="TVV76419.1"/>
    <property type="molecule type" value="Genomic_DNA"/>
</dbReference>
<dbReference type="Proteomes" id="UP000318681">
    <property type="component" value="Unassembled WGS sequence"/>
</dbReference>
<keyword evidence="2" id="KW-1185">Reference proteome</keyword>
<dbReference type="RefSeq" id="WP_145148433.1">
    <property type="nucleotide sequence ID" value="NZ_VNIM01000010.1"/>
</dbReference>
<comment type="caution">
    <text evidence="1">The sequence shown here is derived from an EMBL/GenBank/DDBJ whole genome shotgun (WGS) entry which is preliminary data.</text>
</comment>
<accession>A0A558RAK6</accession>
<dbReference type="AlphaFoldDB" id="A0A558RAK6"/>
<name>A0A558RAK6_9SPHN</name>
<gene>
    <name evidence="1" type="ORF">FOY91_04120</name>
</gene>
<evidence type="ECO:0000313" key="2">
    <source>
        <dbReference type="Proteomes" id="UP000318681"/>
    </source>
</evidence>
<organism evidence="1 2">
    <name type="scientific">Alterirhizorhabdus solaris</name>
    <dbReference type="NCBI Taxonomy" id="2529389"/>
    <lineage>
        <taxon>Bacteria</taxon>
        <taxon>Pseudomonadati</taxon>
        <taxon>Pseudomonadota</taxon>
        <taxon>Alphaproteobacteria</taxon>
        <taxon>Sphingomonadales</taxon>
        <taxon>Rhizorhabdaceae</taxon>
        <taxon>Alterirhizorhabdus</taxon>
    </lineage>
</organism>
<proteinExistence type="predicted"/>
<protein>
    <recommendedName>
        <fullName evidence="3">Ribbon-helix-helix protein, CopG family</fullName>
    </recommendedName>
</protein>